<feature type="domain" description="Glycoside hydrolase 123 catalytic" evidence="1">
    <location>
        <begin position="173"/>
        <end position="494"/>
    </location>
</feature>
<organism evidence="2 3">
    <name type="scientific">Cutibacterium acnes subsp. acnes</name>
    <dbReference type="NCBI Taxonomy" id="1734925"/>
    <lineage>
        <taxon>Bacteria</taxon>
        <taxon>Bacillati</taxon>
        <taxon>Actinomycetota</taxon>
        <taxon>Actinomycetes</taxon>
        <taxon>Propionibacteriales</taxon>
        <taxon>Propionibacteriaceae</taxon>
        <taxon>Cutibacterium</taxon>
    </lineage>
</organism>
<proteinExistence type="predicted"/>
<gene>
    <name evidence="2" type="ORF">CacPP4_18750</name>
</gene>
<dbReference type="InterPro" id="IPR025150">
    <property type="entry name" value="GH123_cat"/>
</dbReference>
<dbReference type="EMBL" id="AP019723">
    <property type="protein sequence ID" value="BBK85260.1"/>
    <property type="molecule type" value="Genomic_DNA"/>
</dbReference>
<reference evidence="2 3" key="1">
    <citation type="submission" date="2019-06" db="EMBL/GenBank/DDBJ databases">
        <title>Complete genome sequence of Cutibacterium acnes subsp. acnes NBRC 107605.</title>
        <authorList>
            <person name="Miura T."/>
            <person name="Furukawa M."/>
            <person name="Shimamura M."/>
            <person name="Ohyama Y."/>
            <person name="Yamazoe A."/>
            <person name="Kawasaki H."/>
        </authorList>
    </citation>
    <scope>NUCLEOTIDE SEQUENCE [LARGE SCALE GENOMIC DNA]</scope>
    <source>
        <strain evidence="2 3">NBRC 107605</strain>
    </source>
</reference>
<sequence length="550" mass="61814">MRESCTAVVTDLSTRVRPDSVPQSLSEQWFASDQAVRVQVAYRCGAEGSEHVYDRVTASVMVLVDDHEIAANCWRVMEVAAPLVRYPESGGVYEIDVPGLVPDRLDPLGRFGTRFLPDQWQSLVVELTAPLDPGSHTLDIRFVDDDGIIADATQRLEVVSVTGTVASFHHSEWIHVDALQAWSGVEAFDERHWDLIDKAVELAASAGVDTLFTPILTPPIDVDPTSPPLATQLVVVHRQGDRWSFDFDRLDRWSRIARRHGITHLEFSHLFCQGEVDRPADVYDADGNHLFGSHLPTEGYRDFLAILLPALDQWSRRHGWSDALYWHVSDEPRANQYTSYRKAVDMVRRTVPGATVIDAVDDPRFATVVDVPVTIYGHLLECEAAGLDGMWVYTSCASTFWEPNRHLGMPLTRLRALGLLLWWHHTPGLLHWALNFWFDQFSRYLVDPNADTSADLAFPSGDSSVIYPRVDGSLVPSLRLKVLAQLHEDVRLLRRVEDAVGRPTIVDLIEHLAPGSTADLDHRYPLEPDFYRSLTANLLRLLKDIDGATV</sequence>
<keyword evidence="3" id="KW-1185">Reference proteome</keyword>
<evidence type="ECO:0000313" key="2">
    <source>
        <dbReference type="EMBL" id="BBK85260.1"/>
    </source>
</evidence>
<name>A0ABM7H1F0_CUTAC</name>
<accession>A0ABM7H1F0</accession>
<evidence type="ECO:0000313" key="3">
    <source>
        <dbReference type="Proteomes" id="UP000318594"/>
    </source>
</evidence>
<dbReference type="Pfam" id="PF13320">
    <property type="entry name" value="GH123_cat"/>
    <property type="match status" value="1"/>
</dbReference>
<evidence type="ECO:0000259" key="1">
    <source>
        <dbReference type="Pfam" id="PF13320"/>
    </source>
</evidence>
<dbReference type="Proteomes" id="UP000318594">
    <property type="component" value="Chromosome"/>
</dbReference>
<protein>
    <recommendedName>
        <fullName evidence="1">Glycoside hydrolase 123 catalytic domain-containing protein</fullName>
    </recommendedName>
</protein>